<feature type="compositionally biased region" description="Basic residues" evidence="1">
    <location>
        <begin position="86"/>
        <end position="110"/>
    </location>
</feature>
<evidence type="ECO:0000256" key="1">
    <source>
        <dbReference type="SAM" id="MobiDB-lite"/>
    </source>
</evidence>
<accession>A0AAR5NX79</accession>
<reference evidence="3" key="1">
    <citation type="journal article" date="2013" name="Genome Biol.">
        <title>Draft genome of the mountain pine beetle, Dendroctonus ponderosae Hopkins, a major forest pest.</title>
        <authorList>
            <person name="Keeling C.I."/>
            <person name="Yuen M.M."/>
            <person name="Liao N.Y."/>
            <person name="Docking T.R."/>
            <person name="Chan S.K."/>
            <person name="Taylor G.A."/>
            <person name="Palmquist D.L."/>
            <person name="Jackman S.D."/>
            <person name="Nguyen A."/>
            <person name="Li M."/>
            <person name="Henderson H."/>
            <person name="Janes J.K."/>
            <person name="Zhao Y."/>
            <person name="Pandoh P."/>
            <person name="Moore R."/>
            <person name="Sperling F.A."/>
            <person name="Huber D.P."/>
            <person name="Birol I."/>
            <person name="Jones S.J."/>
            <person name="Bohlmann J."/>
        </authorList>
    </citation>
    <scope>NUCLEOTIDE SEQUENCE</scope>
</reference>
<proteinExistence type="predicted"/>
<sequence>MDILLVNQTQATRPISPISKVILHPQDNMRDTPTIHHRTTRSILPRVANTHTRLHMAVTVEDLMEELRHQRRATILLTPLSLQLRLRTKGRKRKQSGPTKKPKKSNPKSE</sequence>
<name>A0AAR5NX79_DENPD</name>
<evidence type="ECO:0000313" key="3">
    <source>
        <dbReference type="Proteomes" id="UP000019118"/>
    </source>
</evidence>
<dbReference type="EnsemblMetazoa" id="XM_019897836.1">
    <property type="protein sequence ID" value="XP_019753395.1"/>
    <property type="gene ID" value="LOC109532782"/>
</dbReference>
<dbReference type="AlphaFoldDB" id="A0AAR5NX79"/>
<feature type="region of interest" description="Disordered" evidence="1">
    <location>
        <begin position="85"/>
        <end position="110"/>
    </location>
</feature>
<protein>
    <submittedName>
        <fullName evidence="2">Uncharacterized protein</fullName>
    </submittedName>
</protein>
<keyword evidence="3" id="KW-1185">Reference proteome</keyword>
<dbReference type="Proteomes" id="UP000019118">
    <property type="component" value="Unassembled WGS sequence"/>
</dbReference>
<evidence type="ECO:0000313" key="2">
    <source>
        <dbReference type="EnsemblMetazoa" id="XP_019753395.1"/>
    </source>
</evidence>
<reference evidence="2" key="2">
    <citation type="submission" date="2024-08" db="UniProtKB">
        <authorList>
            <consortium name="EnsemblMetazoa"/>
        </authorList>
    </citation>
    <scope>IDENTIFICATION</scope>
</reference>
<organism evidence="2 3">
    <name type="scientific">Dendroctonus ponderosae</name>
    <name type="common">Mountain pine beetle</name>
    <dbReference type="NCBI Taxonomy" id="77166"/>
    <lineage>
        <taxon>Eukaryota</taxon>
        <taxon>Metazoa</taxon>
        <taxon>Ecdysozoa</taxon>
        <taxon>Arthropoda</taxon>
        <taxon>Hexapoda</taxon>
        <taxon>Insecta</taxon>
        <taxon>Pterygota</taxon>
        <taxon>Neoptera</taxon>
        <taxon>Endopterygota</taxon>
        <taxon>Coleoptera</taxon>
        <taxon>Polyphaga</taxon>
        <taxon>Cucujiformia</taxon>
        <taxon>Curculionidae</taxon>
        <taxon>Scolytinae</taxon>
        <taxon>Dendroctonus</taxon>
    </lineage>
</organism>